<name>A0A914V5U5_9BILA</name>
<sequence length="98" mass="10934">DKVLTRAECDALLQLETLAELGDGYNGQASPHTDHETFRGLSIGRVATLAEQRAIPVETAKLMIDKTELAREFVQAYFNLTTTLFFDYTHLACRSANE</sequence>
<organism evidence="1 2">
    <name type="scientific">Plectus sambesii</name>
    <dbReference type="NCBI Taxonomy" id="2011161"/>
    <lineage>
        <taxon>Eukaryota</taxon>
        <taxon>Metazoa</taxon>
        <taxon>Ecdysozoa</taxon>
        <taxon>Nematoda</taxon>
        <taxon>Chromadorea</taxon>
        <taxon>Plectida</taxon>
        <taxon>Plectina</taxon>
        <taxon>Plectoidea</taxon>
        <taxon>Plectidae</taxon>
        <taxon>Plectus</taxon>
    </lineage>
</organism>
<dbReference type="Proteomes" id="UP000887566">
    <property type="component" value="Unplaced"/>
</dbReference>
<keyword evidence="1" id="KW-1185">Reference proteome</keyword>
<dbReference type="InterPro" id="IPR039575">
    <property type="entry name" value="P3H"/>
</dbReference>
<dbReference type="WBParaSite" id="PSAMB.scaffold15700size1503.g36628.t1">
    <property type="protein sequence ID" value="PSAMB.scaffold15700size1503.g36628.t1"/>
    <property type="gene ID" value="PSAMB.scaffold15700size1503.g36628"/>
</dbReference>
<protein>
    <submittedName>
        <fullName evidence="2">Uncharacterized protein</fullName>
    </submittedName>
</protein>
<proteinExistence type="predicted"/>
<accession>A0A914V5U5</accession>
<dbReference type="GO" id="GO:0032963">
    <property type="term" value="P:collagen metabolic process"/>
    <property type="evidence" value="ECO:0007669"/>
    <property type="project" value="InterPro"/>
</dbReference>
<evidence type="ECO:0000313" key="1">
    <source>
        <dbReference type="Proteomes" id="UP000887566"/>
    </source>
</evidence>
<reference evidence="2" key="1">
    <citation type="submission" date="2022-11" db="UniProtKB">
        <authorList>
            <consortium name="WormBaseParasite"/>
        </authorList>
    </citation>
    <scope>IDENTIFICATION</scope>
</reference>
<dbReference type="AlphaFoldDB" id="A0A914V5U5"/>
<evidence type="ECO:0000313" key="2">
    <source>
        <dbReference type="WBParaSite" id="PSAMB.scaffold15700size1503.g36628.t1"/>
    </source>
</evidence>
<dbReference type="PANTHER" id="PTHR14049">
    <property type="entry name" value="LEPRECAN 1"/>
    <property type="match status" value="1"/>
</dbReference>
<dbReference type="PANTHER" id="PTHR14049:SF9">
    <property type="entry name" value="PROCOLLAGEN-PROLINE 3-DIOXYGENASE"/>
    <property type="match status" value="1"/>
</dbReference>